<organism evidence="3 4">
    <name type="scientific">Plectonema radiosum NIES-515</name>
    <dbReference type="NCBI Taxonomy" id="2986073"/>
    <lineage>
        <taxon>Bacteria</taxon>
        <taxon>Bacillati</taxon>
        <taxon>Cyanobacteriota</taxon>
        <taxon>Cyanophyceae</taxon>
        <taxon>Oscillatoriophycideae</taxon>
        <taxon>Oscillatoriales</taxon>
        <taxon>Microcoleaceae</taxon>
        <taxon>Plectonema</taxon>
    </lineage>
</organism>
<dbReference type="SUPFAM" id="SSF55239">
    <property type="entry name" value="RuBisCO, small subunit"/>
    <property type="match status" value="1"/>
</dbReference>
<sequence length="105" mass="11677">MVASSSSSTSKTSNTATTSRLSSEVIDQLRQLMAQGSKISIEHVDKRRFRTGSWTSSGQIQGNSDREAIAALEGYLTEYEGEYVRLIGINPKDKRRVLETIIQRP</sequence>
<evidence type="ECO:0000313" key="4">
    <source>
        <dbReference type="Proteomes" id="UP001526143"/>
    </source>
</evidence>
<dbReference type="EMBL" id="JAOWRF010000237">
    <property type="protein sequence ID" value="MCV3215058.1"/>
    <property type="molecule type" value="Genomic_DNA"/>
</dbReference>
<comment type="caution">
    <text evidence="3">The sequence shown here is derived from an EMBL/GenBank/DDBJ whole genome shotgun (WGS) entry which is preliminary data.</text>
</comment>
<accession>A0ABT3B108</accession>
<feature type="compositionally biased region" description="Low complexity" evidence="1">
    <location>
        <begin position="1"/>
        <end position="19"/>
    </location>
</feature>
<reference evidence="3 4" key="1">
    <citation type="submission" date="2022-10" db="EMBL/GenBank/DDBJ databases">
        <title>Identification of biosynthetic pathway for the production of the potent trypsin inhibitor radiosumin.</title>
        <authorList>
            <person name="Fewer D.P."/>
            <person name="Delbaje E."/>
            <person name="Ouyang X."/>
            <person name="Agostino P.D."/>
            <person name="Wahlsten M."/>
            <person name="Jokela J."/>
            <person name="Permi P."/>
            <person name="Haapaniemi E."/>
            <person name="Koistinen H."/>
        </authorList>
    </citation>
    <scope>NUCLEOTIDE SEQUENCE [LARGE SCALE GENOMIC DNA]</scope>
    <source>
        <strain evidence="3 4">NIES-515</strain>
    </source>
</reference>
<dbReference type="PANTHER" id="PTHR43360">
    <property type="entry name" value="CARBON DIOXIDE CONCENTRATING MECHANISM PROTEIN CCMM"/>
    <property type="match status" value="1"/>
</dbReference>
<evidence type="ECO:0000256" key="1">
    <source>
        <dbReference type="SAM" id="MobiDB-lite"/>
    </source>
</evidence>
<name>A0ABT3B108_9CYAN</name>
<dbReference type="Proteomes" id="UP001526143">
    <property type="component" value="Unassembled WGS sequence"/>
</dbReference>
<dbReference type="SMART" id="SM00961">
    <property type="entry name" value="RuBisCO_small"/>
    <property type="match status" value="1"/>
</dbReference>
<proteinExistence type="predicted"/>
<dbReference type="CDD" id="cd00307">
    <property type="entry name" value="RuBisCO_small_like"/>
    <property type="match status" value="1"/>
</dbReference>
<feature type="region of interest" description="Disordered" evidence="1">
    <location>
        <begin position="1"/>
        <end position="21"/>
    </location>
</feature>
<feature type="domain" description="Ribulose bisphosphate carboxylase small subunit" evidence="2">
    <location>
        <begin position="12"/>
        <end position="105"/>
    </location>
</feature>
<dbReference type="PANTHER" id="PTHR43360:SF1">
    <property type="entry name" value="CARBOXYSOME ASSEMBLY PROTEIN CCMM"/>
    <property type="match status" value="1"/>
</dbReference>
<evidence type="ECO:0000259" key="2">
    <source>
        <dbReference type="SMART" id="SM00961"/>
    </source>
</evidence>
<dbReference type="InterPro" id="IPR036385">
    <property type="entry name" value="RuBisCO_ssu_sf"/>
</dbReference>
<protein>
    <submittedName>
        <fullName evidence="3">Ribulose bisphosphate carboxylase small subunit</fullName>
    </submittedName>
</protein>
<dbReference type="Gene3D" id="3.30.190.10">
    <property type="entry name" value="Ribulose bisphosphate carboxylase, small subunit"/>
    <property type="match status" value="1"/>
</dbReference>
<keyword evidence="4" id="KW-1185">Reference proteome</keyword>
<evidence type="ECO:0000313" key="3">
    <source>
        <dbReference type="EMBL" id="MCV3215058.1"/>
    </source>
</evidence>
<dbReference type="InterPro" id="IPR052265">
    <property type="entry name" value="Gamma-CA"/>
</dbReference>
<dbReference type="Pfam" id="PF00101">
    <property type="entry name" value="RuBisCO_small"/>
    <property type="match status" value="1"/>
</dbReference>
<dbReference type="InterPro" id="IPR000894">
    <property type="entry name" value="RuBisCO_ssu_dom"/>
</dbReference>
<gene>
    <name evidence="3" type="ORF">OGM63_16325</name>
</gene>